<feature type="domain" description="ABC transporter" evidence="4">
    <location>
        <begin position="11"/>
        <end position="244"/>
    </location>
</feature>
<dbReference type="InterPro" id="IPR003593">
    <property type="entry name" value="AAA+_ATPase"/>
</dbReference>
<dbReference type="RefSeq" id="WP_173162174.1">
    <property type="nucleotide sequence ID" value="NZ_AP022871.1"/>
</dbReference>
<proteinExistence type="predicted"/>
<keyword evidence="2" id="KW-0547">Nucleotide-binding</keyword>
<evidence type="ECO:0000313" key="6">
    <source>
        <dbReference type="Proteomes" id="UP000503011"/>
    </source>
</evidence>
<keyword evidence="6" id="KW-1185">Reference proteome</keyword>
<dbReference type="EMBL" id="AP022871">
    <property type="protein sequence ID" value="BCB90046.1"/>
    <property type="molecule type" value="Genomic_DNA"/>
</dbReference>
<dbReference type="PROSITE" id="PS00211">
    <property type="entry name" value="ABC_TRANSPORTER_1"/>
    <property type="match status" value="1"/>
</dbReference>
<dbReference type="InterPro" id="IPR003439">
    <property type="entry name" value="ABC_transporter-like_ATP-bd"/>
</dbReference>
<protein>
    <submittedName>
        <fullName evidence="5">ABC transporter ATPase</fullName>
    </submittedName>
</protein>
<dbReference type="InterPro" id="IPR050166">
    <property type="entry name" value="ABC_transporter_ATP-bind"/>
</dbReference>
<reference evidence="5 6" key="2">
    <citation type="submission" date="2020-03" db="EMBL/GenBank/DDBJ databases">
        <authorList>
            <person name="Ichikawa N."/>
            <person name="Kimura A."/>
            <person name="Kitahashi Y."/>
            <person name="Uohara A."/>
        </authorList>
    </citation>
    <scope>NUCLEOTIDE SEQUENCE [LARGE SCALE GENOMIC DNA]</scope>
    <source>
        <strain evidence="5 6">NBRC 105367</strain>
    </source>
</reference>
<evidence type="ECO:0000256" key="2">
    <source>
        <dbReference type="ARBA" id="ARBA00022741"/>
    </source>
</evidence>
<dbReference type="KEGG" id="psuu:Psuf_073590"/>
<dbReference type="PANTHER" id="PTHR42788">
    <property type="entry name" value="TAURINE IMPORT ATP-BINDING PROTEIN-RELATED"/>
    <property type="match status" value="1"/>
</dbReference>
<reference evidence="5 6" key="1">
    <citation type="submission" date="2020-03" db="EMBL/GenBank/DDBJ databases">
        <title>Whole genome shotgun sequence of Phytohabitans suffuscus NBRC 105367.</title>
        <authorList>
            <person name="Komaki H."/>
            <person name="Tamura T."/>
        </authorList>
    </citation>
    <scope>NUCLEOTIDE SEQUENCE [LARGE SCALE GENOMIC DNA]</scope>
    <source>
        <strain evidence="5 6">NBRC 105367</strain>
    </source>
</reference>
<dbReference type="InterPro" id="IPR017871">
    <property type="entry name" value="ABC_transporter-like_CS"/>
</dbReference>
<dbReference type="SUPFAM" id="SSF52540">
    <property type="entry name" value="P-loop containing nucleoside triphosphate hydrolases"/>
    <property type="match status" value="1"/>
</dbReference>
<name>A0A6F8YVG4_9ACTN</name>
<evidence type="ECO:0000256" key="1">
    <source>
        <dbReference type="ARBA" id="ARBA00022448"/>
    </source>
</evidence>
<keyword evidence="3" id="KW-0067">ATP-binding</keyword>
<dbReference type="AlphaFoldDB" id="A0A6F8YVG4"/>
<dbReference type="PANTHER" id="PTHR42788:SF13">
    <property type="entry name" value="ALIPHATIC SULFONATES IMPORT ATP-BINDING PROTEIN SSUB"/>
    <property type="match status" value="1"/>
</dbReference>
<dbReference type="CDD" id="cd03293">
    <property type="entry name" value="ABC_NrtD_SsuB_transporters"/>
    <property type="match status" value="1"/>
</dbReference>
<gene>
    <name evidence="5" type="ORF">Psuf_073590</name>
</gene>
<evidence type="ECO:0000256" key="3">
    <source>
        <dbReference type="ARBA" id="ARBA00022840"/>
    </source>
</evidence>
<dbReference type="GO" id="GO:0016887">
    <property type="term" value="F:ATP hydrolysis activity"/>
    <property type="evidence" value="ECO:0007669"/>
    <property type="project" value="InterPro"/>
</dbReference>
<evidence type="ECO:0000259" key="4">
    <source>
        <dbReference type="PROSITE" id="PS50893"/>
    </source>
</evidence>
<dbReference type="GO" id="GO:0005524">
    <property type="term" value="F:ATP binding"/>
    <property type="evidence" value="ECO:0007669"/>
    <property type="project" value="UniProtKB-KW"/>
</dbReference>
<keyword evidence="1" id="KW-0813">Transport</keyword>
<dbReference type="Gene3D" id="3.40.50.300">
    <property type="entry name" value="P-loop containing nucleotide triphosphate hydrolases"/>
    <property type="match status" value="1"/>
</dbReference>
<dbReference type="InterPro" id="IPR027417">
    <property type="entry name" value="P-loop_NTPase"/>
</dbReference>
<sequence>MSVNVKTQPVLQVSGIRKTYPGEAEPLVVLDDVSLTAYPGELVSIIGPSGCGKTTLLRIIDGLIPHDGGQVKVLDQVVDEPPTSIAVVFQDGRLLPWRTVVQNVEFALELQVHRRLNKQEKERAREFVDAVGLGNFMKHYPHQLSGGMQQRVGVARALARVPDLLLLDEPFGALDAQTRLVMQDWFLSLQRRYSLAAVLVTHDIDEAVYMSKRCVVLTRQPGRVKRVVEFELPDARDRQDVRSLPEFGHYRSQLWQLLRDDAISDAER</sequence>
<evidence type="ECO:0000313" key="5">
    <source>
        <dbReference type="EMBL" id="BCB90046.1"/>
    </source>
</evidence>
<dbReference type="PROSITE" id="PS50893">
    <property type="entry name" value="ABC_TRANSPORTER_2"/>
    <property type="match status" value="1"/>
</dbReference>
<accession>A0A6F8YVG4</accession>
<dbReference type="SMART" id="SM00382">
    <property type="entry name" value="AAA"/>
    <property type="match status" value="1"/>
</dbReference>
<dbReference type="Pfam" id="PF00005">
    <property type="entry name" value="ABC_tran"/>
    <property type="match status" value="1"/>
</dbReference>
<organism evidence="5 6">
    <name type="scientific">Phytohabitans suffuscus</name>
    <dbReference type="NCBI Taxonomy" id="624315"/>
    <lineage>
        <taxon>Bacteria</taxon>
        <taxon>Bacillati</taxon>
        <taxon>Actinomycetota</taxon>
        <taxon>Actinomycetes</taxon>
        <taxon>Micromonosporales</taxon>
        <taxon>Micromonosporaceae</taxon>
    </lineage>
</organism>
<dbReference type="Proteomes" id="UP000503011">
    <property type="component" value="Chromosome"/>
</dbReference>